<reference evidence="15 16" key="1">
    <citation type="submission" date="2021-04" db="EMBL/GenBank/DDBJ databases">
        <authorList>
            <person name="De Guttry C."/>
            <person name="Zahm M."/>
            <person name="Klopp C."/>
            <person name="Cabau C."/>
            <person name="Louis A."/>
            <person name="Berthelot C."/>
            <person name="Parey E."/>
            <person name="Roest Crollius H."/>
            <person name="Montfort J."/>
            <person name="Robinson-Rechavi M."/>
            <person name="Bucao C."/>
            <person name="Bouchez O."/>
            <person name="Gislard M."/>
            <person name="Lluch J."/>
            <person name="Milhes M."/>
            <person name="Lampietro C."/>
            <person name="Lopez Roques C."/>
            <person name="Donnadieu C."/>
            <person name="Braasch I."/>
            <person name="Desvignes T."/>
            <person name="Postlethwait J."/>
            <person name="Bobe J."/>
            <person name="Wedekind C."/>
            <person name="Guiguen Y."/>
        </authorList>
    </citation>
    <scope>NUCLEOTIDE SEQUENCE [LARGE SCALE GENOMIC DNA]</scope>
    <source>
        <strain evidence="15">Cs_M1</strain>
        <tissue evidence="15">Blood</tissue>
    </source>
</reference>
<protein>
    <recommendedName>
        <fullName evidence="14">Angiomotin C-terminal domain-containing protein</fullName>
    </recommendedName>
</protein>
<name>A0AAN8QXT9_9TELE</name>
<dbReference type="InterPro" id="IPR051747">
    <property type="entry name" value="Angiomotin-like"/>
</dbReference>
<comment type="similarity">
    <text evidence="4">Belongs to the angiomotin family.</text>
</comment>
<feature type="region of interest" description="Disordered" evidence="13">
    <location>
        <begin position="37"/>
        <end position="91"/>
    </location>
</feature>
<feature type="compositionally biased region" description="Basic and acidic residues" evidence="13">
    <location>
        <begin position="80"/>
        <end position="91"/>
    </location>
</feature>
<evidence type="ECO:0000256" key="5">
    <source>
        <dbReference type="ARBA" id="ARBA00022490"/>
    </source>
</evidence>
<evidence type="ECO:0000256" key="3">
    <source>
        <dbReference type="ARBA" id="ARBA00004496"/>
    </source>
</evidence>
<dbReference type="GO" id="GO:0030036">
    <property type="term" value="P:actin cytoskeleton organization"/>
    <property type="evidence" value="ECO:0007669"/>
    <property type="project" value="TreeGrafter"/>
</dbReference>
<evidence type="ECO:0000259" key="14">
    <source>
        <dbReference type="Pfam" id="PF12240"/>
    </source>
</evidence>
<feature type="compositionally biased region" description="Low complexity" evidence="13">
    <location>
        <begin position="54"/>
        <end position="67"/>
    </location>
</feature>
<feature type="region of interest" description="Disordered" evidence="13">
    <location>
        <begin position="173"/>
        <end position="196"/>
    </location>
</feature>
<evidence type="ECO:0000256" key="10">
    <source>
        <dbReference type="ARBA" id="ARBA00023054"/>
    </source>
</evidence>
<feature type="coiled-coil region" evidence="12">
    <location>
        <begin position="283"/>
        <end position="373"/>
    </location>
</feature>
<dbReference type="InterPro" id="IPR024646">
    <property type="entry name" value="Angiomotin_C"/>
</dbReference>
<dbReference type="GO" id="GO:0030334">
    <property type="term" value="P:regulation of cell migration"/>
    <property type="evidence" value="ECO:0007669"/>
    <property type="project" value="TreeGrafter"/>
</dbReference>
<dbReference type="GO" id="GO:0035329">
    <property type="term" value="P:hippo signaling"/>
    <property type="evidence" value="ECO:0007669"/>
    <property type="project" value="TreeGrafter"/>
</dbReference>
<feature type="region of interest" description="Disordered" evidence="13">
    <location>
        <begin position="678"/>
        <end position="711"/>
    </location>
</feature>
<evidence type="ECO:0000256" key="11">
    <source>
        <dbReference type="ARBA" id="ARBA00023273"/>
    </source>
</evidence>
<dbReference type="GO" id="GO:0003365">
    <property type="term" value="P:establishment of cell polarity involved in ameboidal cell migration"/>
    <property type="evidence" value="ECO:0007669"/>
    <property type="project" value="TreeGrafter"/>
</dbReference>
<dbReference type="GO" id="GO:0002102">
    <property type="term" value="C:podosome"/>
    <property type="evidence" value="ECO:0007669"/>
    <property type="project" value="UniProtKB-SubCell"/>
</dbReference>
<keyword evidence="5" id="KW-0963">Cytoplasm</keyword>
<keyword evidence="8" id="KW-0967">Endosome</keyword>
<comment type="caution">
    <text evidence="15">The sequence shown here is derived from an EMBL/GenBank/DDBJ whole genome shotgun (WGS) entry which is preliminary data.</text>
</comment>
<feature type="compositionally biased region" description="Basic and acidic residues" evidence="13">
    <location>
        <begin position="678"/>
        <end position="690"/>
    </location>
</feature>
<dbReference type="GO" id="GO:0016055">
    <property type="term" value="P:Wnt signaling pathway"/>
    <property type="evidence" value="ECO:0007669"/>
    <property type="project" value="UniProtKB-KW"/>
</dbReference>
<keyword evidence="7" id="KW-0879">Wnt signaling pathway</keyword>
<feature type="region of interest" description="Disordered" evidence="13">
    <location>
        <begin position="604"/>
        <end position="643"/>
    </location>
</feature>
<dbReference type="Pfam" id="PF12240">
    <property type="entry name" value="Angiomotin_C"/>
    <property type="match status" value="1"/>
</dbReference>
<sequence length="740" mass="82923">MRTAEESSGTVLHRLIQEQLRYGNLTDTSTLLSIQQQALRGGSNSSGGGGGTGSPRSSLESLTQEESQFLHMSTRQDPQGQEHKGDHNHCESDSSVCRLYQLHRHGEELPTYEEAKAHSQYLASVGAQWGQPQLGLGLEVMDHQGGGEGQEDLKRKHARSLSERLMRLSLERSSGDIQPLTSSHSYPQLSNGHSGPVEHQGTEFLQYPDQRGPPPDYPFLVRAPGYMLSHSQETHGHRYQDPPPPFHSQHRYVPAQPQAEMVRHSVRSGPEVYMSHSSPSNAQMDLFRENERLRKEVEGYSEKAARLQKLEVEIQRISEAYETLMNGSAKRETLEKTMRNKLESEIKRLHDFNRDLRDRLDTATKQLVAKEVESADQKQQVFNKLLKQNEQQQWEVQRLRGSGEEWLRCREVLELALRSAQARNLALEEELGRKRAYVEKVERLQSALGQLQAVCEKREALELRLRTRLEQELKSLRAAQSHSAASGPGSTVSVQLQLAEGEERILALEADITRWEQKYLEESTMRQFAMDAAATAAAQRDTSVIKRSPRHSPNSSFNDHLPSSRRHQEMENRVRVLHSQLLEKDAVIRVLQQRSEREQIRLEQQALRPARSVPSVSTEANGSTSTSGPVEQPIRGKGKSLSDDQTATAVCPLSLSPHQHPCAPLALPALLFLSKPRSRDSSTQCDRDVPAQETDLTGMPAPPEASSTSTLASEHFQAPLNTHKSTSSSDAVAEVVEILI</sequence>
<dbReference type="PANTHER" id="PTHR14826:SF3">
    <property type="entry name" value="ANGIOMOTIN-LIKE PROTEIN 2"/>
    <property type="match status" value="1"/>
</dbReference>
<evidence type="ECO:0000313" key="16">
    <source>
        <dbReference type="Proteomes" id="UP001356427"/>
    </source>
</evidence>
<evidence type="ECO:0000256" key="1">
    <source>
        <dbReference type="ARBA" id="ARBA00004172"/>
    </source>
</evidence>
<feature type="compositionally biased region" description="Gly residues" evidence="13">
    <location>
        <begin position="44"/>
        <end position="53"/>
    </location>
</feature>
<dbReference type="GO" id="GO:0005886">
    <property type="term" value="C:plasma membrane"/>
    <property type="evidence" value="ECO:0007669"/>
    <property type="project" value="TreeGrafter"/>
</dbReference>
<feature type="region of interest" description="Disordered" evidence="13">
    <location>
        <begin position="539"/>
        <end position="570"/>
    </location>
</feature>
<keyword evidence="10 12" id="KW-0175">Coiled coil</keyword>
<evidence type="ECO:0000256" key="7">
    <source>
        <dbReference type="ARBA" id="ARBA00022687"/>
    </source>
</evidence>
<accession>A0AAN8QXT9</accession>
<dbReference type="EMBL" id="JAGTTL010000007">
    <property type="protein sequence ID" value="KAK6320705.1"/>
    <property type="molecule type" value="Genomic_DNA"/>
</dbReference>
<feature type="compositionally biased region" description="Polar residues" evidence="13">
    <location>
        <begin position="614"/>
        <end position="629"/>
    </location>
</feature>
<evidence type="ECO:0000256" key="4">
    <source>
        <dbReference type="ARBA" id="ARBA00010300"/>
    </source>
</evidence>
<evidence type="ECO:0000256" key="2">
    <source>
        <dbReference type="ARBA" id="ARBA00004188"/>
    </source>
</evidence>
<keyword evidence="6" id="KW-0597">Phosphoprotein</keyword>
<dbReference type="PANTHER" id="PTHR14826">
    <property type="entry name" value="ANGIOMOTIN"/>
    <property type="match status" value="1"/>
</dbReference>
<evidence type="ECO:0000256" key="8">
    <source>
        <dbReference type="ARBA" id="ARBA00022753"/>
    </source>
</evidence>
<keyword evidence="11" id="KW-0966">Cell projection</keyword>
<evidence type="ECO:0000256" key="12">
    <source>
        <dbReference type="SAM" id="Coils"/>
    </source>
</evidence>
<feature type="compositionally biased region" description="Polar residues" evidence="13">
    <location>
        <begin position="70"/>
        <end position="79"/>
    </location>
</feature>
<evidence type="ECO:0000313" key="15">
    <source>
        <dbReference type="EMBL" id="KAK6320705.1"/>
    </source>
</evidence>
<dbReference type="PRINTS" id="PR01807">
    <property type="entry name" value="ANGIOMOTIN"/>
</dbReference>
<dbReference type="InterPro" id="IPR009114">
    <property type="entry name" value="Angiomotin"/>
</dbReference>
<evidence type="ECO:0000256" key="6">
    <source>
        <dbReference type="ARBA" id="ARBA00022553"/>
    </source>
</evidence>
<feature type="domain" description="Angiomotin C-terminal" evidence="14">
    <location>
        <begin position="437"/>
        <end position="626"/>
    </location>
</feature>
<keyword evidence="16" id="KW-1185">Reference proteome</keyword>
<evidence type="ECO:0000256" key="13">
    <source>
        <dbReference type="SAM" id="MobiDB-lite"/>
    </source>
</evidence>
<dbReference type="Proteomes" id="UP001356427">
    <property type="component" value="Unassembled WGS sequence"/>
</dbReference>
<dbReference type="GO" id="GO:0055037">
    <property type="term" value="C:recycling endosome"/>
    <property type="evidence" value="ECO:0007669"/>
    <property type="project" value="UniProtKB-SubCell"/>
</dbReference>
<dbReference type="AlphaFoldDB" id="A0AAN8QXT9"/>
<organism evidence="15 16">
    <name type="scientific">Coregonus suidteri</name>
    <dbReference type="NCBI Taxonomy" id="861788"/>
    <lineage>
        <taxon>Eukaryota</taxon>
        <taxon>Metazoa</taxon>
        <taxon>Chordata</taxon>
        <taxon>Craniata</taxon>
        <taxon>Vertebrata</taxon>
        <taxon>Euteleostomi</taxon>
        <taxon>Actinopterygii</taxon>
        <taxon>Neopterygii</taxon>
        <taxon>Teleostei</taxon>
        <taxon>Protacanthopterygii</taxon>
        <taxon>Salmoniformes</taxon>
        <taxon>Salmonidae</taxon>
        <taxon>Coregoninae</taxon>
        <taxon>Coregonus</taxon>
    </lineage>
</organism>
<evidence type="ECO:0000256" key="9">
    <source>
        <dbReference type="ARBA" id="ARBA00022949"/>
    </source>
</evidence>
<dbReference type="GO" id="GO:0005923">
    <property type="term" value="C:bicellular tight junction"/>
    <property type="evidence" value="ECO:0007669"/>
    <property type="project" value="TreeGrafter"/>
</dbReference>
<gene>
    <name evidence="15" type="ORF">J4Q44_G00098120</name>
</gene>
<feature type="compositionally biased region" description="Polar residues" evidence="13">
    <location>
        <begin position="175"/>
        <end position="193"/>
    </location>
</feature>
<comment type="subcellular location">
    <subcellularLocation>
        <location evidence="2">Cell projection</location>
        <location evidence="2">Podosome</location>
    </subcellularLocation>
    <subcellularLocation>
        <location evidence="3">Cytoplasm</location>
    </subcellularLocation>
    <subcellularLocation>
        <location evidence="1">Recycling endosome</location>
    </subcellularLocation>
</comment>
<dbReference type="GO" id="GO:0001525">
    <property type="term" value="P:angiogenesis"/>
    <property type="evidence" value="ECO:0007669"/>
    <property type="project" value="TreeGrafter"/>
</dbReference>
<proteinExistence type="inferred from homology"/>
<keyword evidence="9" id="KW-0965">Cell junction</keyword>